<feature type="compositionally biased region" description="Low complexity" evidence="1">
    <location>
        <begin position="795"/>
        <end position="810"/>
    </location>
</feature>
<feature type="compositionally biased region" description="Polar residues" evidence="1">
    <location>
        <begin position="899"/>
        <end position="910"/>
    </location>
</feature>
<organism evidence="2 3">
    <name type="scientific">Lepidopterella palustris CBS 459.81</name>
    <dbReference type="NCBI Taxonomy" id="1314670"/>
    <lineage>
        <taxon>Eukaryota</taxon>
        <taxon>Fungi</taxon>
        <taxon>Dikarya</taxon>
        <taxon>Ascomycota</taxon>
        <taxon>Pezizomycotina</taxon>
        <taxon>Dothideomycetes</taxon>
        <taxon>Pleosporomycetidae</taxon>
        <taxon>Mytilinidiales</taxon>
        <taxon>Argynnaceae</taxon>
        <taxon>Lepidopterella</taxon>
    </lineage>
</organism>
<dbReference type="OrthoDB" id="4159838at2759"/>
<reference evidence="2 3" key="1">
    <citation type="journal article" date="2016" name="Nat. Commun.">
        <title>Ectomycorrhizal ecology is imprinted in the genome of the dominant symbiotic fungus Cenococcum geophilum.</title>
        <authorList>
            <consortium name="DOE Joint Genome Institute"/>
            <person name="Peter M."/>
            <person name="Kohler A."/>
            <person name="Ohm R.A."/>
            <person name="Kuo A."/>
            <person name="Krutzmann J."/>
            <person name="Morin E."/>
            <person name="Arend M."/>
            <person name="Barry K.W."/>
            <person name="Binder M."/>
            <person name="Choi C."/>
            <person name="Clum A."/>
            <person name="Copeland A."/>
            <person name="Grisel N."/>
            <person name="Haridas S."/>
            <person name="Kipfer T."/>
            <person name="LaButti K."/>
            <person name="Lindquist E."/>
            <person name="Lipzen A."/>
            <person name="Maire R."/>
            <person name="Meier B."/>
            <person name="Mihaltcheva S."/>
            <person name="Molinier V."/>
            <person name="Murat C."/>
            <person name="Poggeler S."/>
            <person name="Quandt C.A."/>
            <person name="Sperisen C."/>
            <person name="Tritt A."/>
            <person name="Tisserant E."/>
            <person name="Crous P.W."/>
            <person name="Henrissat B."/>
            <person name="Nehls U."/>
            <person name="Egli S."/>
            <person name="Spatafora J.W."/>
            <person name="Grigoriev I.V."/>
            <person name="Martin F.M."/>
        </authorList>
    </citation>
    <scope>NUCLEOTIDE SEQUENCE [LARGE SCALE GENOMIC DNA]</scope>
    <source>
        <strain evidence="2 3">CBS 459.81</strain>
    </source>
</reference>
<dbReference type="EMBL" id="KV745366">
    <property type="protein sequence ID" value="OCK75083.1"/>
    <property type="molecule type" value="Genomic_DNA"/>
</dbReference>
<evidence type="ECO:0000313" key="2">
    <source>
        <dbReference type="EMBL" id="OCK75083.1"/>
    </source>
</evidence>
<gene>
    <name evidence="2" type="ORF">K432DRAFT_429643</name>
</gene>
<feature type="region of interest" description="Disordered" evidence="1">
    <location>
        <begin position="889"/>
        <end position="914"/>
    </location>
</feature>
<feature type="compositionally biased region" description="Polar residues" evidence="1">
    <location>
        <begin position="814"/>
        <end position="823"/>
    </location>
</feature>
<feature type="region of interest" description="Disordered" evidence="1">
    <location>
        <begin position="706"/>
        <end position="839"/>
    </location>
</feature>
<evidence type="ECO:0000256" key="1">
    <source>
        <dbReference type="SAM" id="MobiDB-lite"/>
    </source>
</evidence>
<protein>
    <submittedName>
        <fullName evidence="2">Uncharacterized protein</fullName>
    </submittedName>
</protein>
<dbReference type="Proteomes" id="UP000250266">
    <property type="component" value="Unassembled WGS sequence"/>
</dbReference>
<feature type="compositionally biased region" description="Basic residues" evidence="1">
    <location>
        <begin position="829"/>
        <end position="839"/>
    </location>
</feature>
<name>A0A8E2E0M5_9PEZI</name>
<feature type="compositionally biased region" description="Low complexity" evidence="1">
    <location>
        <begin position="744"/>
        <end position="758"/>
    </location>
</feature>
<keyword evidence="3" id="KW-1185">Reference proteome</keyword>
<sequence length="1000" mass="111843">MSSTYFAGDQLPWTTTRCHRLLRPISSRLAILRKGLQDGKLQIPEAPHGRAPKAVAVEARINISQGSKDVRPRGFDKAHDPDWISVSKPKRPIRRTYRARPVQALATRKTIPDAGFTGRPGEVCLPTPFISRSLGRLQDSPQMLISPLQIPGRKGRKVLQTKPNEHLQTMKKEMTPDLWKQVDGLYDGFANLLQATKVPAEKNRKGARSLMSICLRQVPTYIELEEYWKQEDNEDDDRDISAEVYSDLETLGTCEGQGWRPLREVVRAHAVTLLREAIEDRLLGRSTIQGLYHLCMAASAWNEAEEFLASYVTTQKALPPPSNLRSNLFDPEISPCLSMVKDFVERAWRHQFLYDQLEYMLSQELLPVEWLATVGMLPIWTRIVRTLSDSDHRTYANAFALFETAVVLGAGLKTPVPIYIKGEPTEEVRKDEHPIKSKSLVAKPEIREAFSNTISSLLTLFSSVALTSQTRSGDIDIRTIRSITWALESVAVTVSTKENITVAIESNNWPPEIAEACFQRALWSIAAPFFIRISGCDLGLELINPSLNGRILLLERLGSFSSASTPEAYSVIESLPQFVCSIAHCTGRAWKDDGFDQLHRLTRCLTSISETASPHSQWFMKRLALDCSLEFAEQSKAVEHFAFAREIERMVQSSGPLRPMRSPANTAASPAKGSGFRWEEGICEWVASTPFAQQKVKRVARKPIRPLALPPTPISSEVEPDTPSPRSPEEMVFKQSPESPNPPESMASAESASSPETSPLKHMILSLARSEYTKPATKRPLESQSDSEAKRQRTSSVESDSSSNSAGSSKSDNETGYSGSQQFKDNRPRSFHRKACPARKRRSLAEITNIFQRLKTGKSAFINPVAVKGMLNYSGRNFAAKSMSSARNLEYDDDKSEENSPLSNNEQSVEPDSFEESIYRDSSSIGIQSQAEDSIEQSFEIYDSDEDELSRTDIQIRKSLREVNRTGNARNLTRIFSSTSRRCGTRVSVLDDSDDELSFG</sequence>
<proteinExistence type="predicted"/>
<evidence type="ECO:0000313" key="3">
    <source>
        <dbReference type="Proteomes" id="UP000250266"/>
    </source>
</evidence>
<dbReference type="AlphaFoldDB" id="A0A8E2E0M5"/>
<feature type="region of interest" description="Disordered" evidence="1">
    <location>
        <begin position="653"/>
        <end position="674"/>
    </location>
</feature>
<accession>A0A8E2E0M5</accession>